<organism evidence="2">
    <name type="scientific">marine metagenome</name>
    <dbReference type="NCBI Taxonomy" id="408172"/>
    <lineage>
        <taxon>unclassified sequences</taxon>
        <taxon>metagenomes</taxon>
        <taxon>ecological metagenomes</taxon>
    </lineage>
</organism>
<dbReference type="Pfam" id="PF16798">
    <property type="entry name" value="DUF5069"/>
    <property type="match status" value="2"/>
</dbReference>
<dbReference type="InterPro" id="IPR031849">
    <property type="entry name" value="DUF5069"/>
</dbReference>
<evidence type="ECO:0000313" key="2">
    <source>
        <dbReference type="EMBL" id="SVA97018.1"/>
    </source>
</evidence>
<reference evidence="2" key="1">
    <citation type="submission" date="2018-05" db="EMBL/GenBank/DDBJ databases">
        <authorList>
            <person name="Lanie J.A."/>
            <person name="Ng W.-L."/>
            <person name="Kazmierczak K.M."/>
            <person name="Andrzejewski T.M."/>
            <person name="Davidsen T.M."/>
            <person name="Wayne K.J."/>
            <person name="Tettelin H."/>
            <person name="Glass J.I."/>
            <person name="Rusch D."/>
            <person name="Podicherti R."/>
            <person name="Tsui H.-C.T."/>
            <person name="Winkler M.E."/>
        </authorList>
    </citation>
    <scope>NUCLEOTIDE SEQUENCE</scope>
</reference>
<proteinExistence type="predicted"/>
<protein>
    <recommendedName>
        <fullName evidence="1">DUF5069 domain-containing protein</fullName>
    </recommendedName>
</protein>
<feature type="domain" description="DUF5069" evidence="1">
    <location>
        <begin position="6"/>
        <end position="135"/>
    </location>
</feature>
<feature type="domain" description="DUF5069" evidence="1">
    <location>
        <begin position="160"/>
        <end position="277"/>
    </location>
</feature>
<dbReference type="AlphaFoldDB" id="A0A382A648"/>
<evidence type="ECO:0000259" key="1">
    <source>
        <dbReference type="Pfam" id="PF16798"/>
    </source>
</evidence>
<sequence>MDLSQRAPRSPYHVGILGMMNAGRMVDKARAHLSNTLGEYKAGQGSGRDQRTLASLGLSEDTFLEIVEKAQDDQSIETSIRAVSNINLDQIKAFNAVERDREPPNETYLRGFEERKLIVGQPEIITMPDMLDAEDIHDFGVPFDLTIGPPLSAHSGGILGIVCLGRLVSKTKAFLNNTLSEYKFGANSGLDINTMKFLDLTETELVDGVDHRPDFPDLLKWLRSKISKSHHEITDWNRDRRARGPWNEEIQKMFDDRAAAVGRPDLTTFLDLLDCEDADDYPQ</sequence>
<dbReference type="EMBL" id="UINC01024074">
    <property type="protein sequence ID" value="SVA97018.1"/>
    <property type="molecule type" value="Genomic_DNA"/>
</dbReference>
<gene>
    <name evidence="2" type="ORF">METZ01_LOCUS149872</name>
</gene>
<name>A0A382A648_9ZZZZ</name>
<accession>A0A382A648</accession>